<proteinExistence type="inferred from homology"/>
<dbReference type="InterPro" id="IPR016066">
    <property type="entry name" value="A-D-PHexomutase_CS"/>
</dbReference>
<evidence type="ECO:0000256" key="9">
    <source>
        <dbReference type="ARBA" id="ARBA00023235"/>
    </source>
</evidence>
<evidence type="ECO:0000256" key="10">
    <source>
        <dbReference type="RuleBase" id="RU004326"/>
    </source>
</evidence>
<reference evidence="16" key="1">
    <citation type="submission" date="2017-08" db="EMBL/GenBank/DDBJ databases">
        <title>A dynamic microbial community with high functional redundancy inhabits the cold, oxic subseafloor aquifer.</title>
        <authorList>
            <person name="Tully B.J."/>
            <person name="Wheat C.G."/>
            <person name="Glazer B.T."/>
            <person name="Huber J.A."/>
        </authorList>
    </citation>
    <scope>NUCLEOTIDE SEQUENCE [LARGE SCALE GENOMIC DNA]</scope>
</reference>
<sequence length="470" mass="51397">MAVSEDYISRENKAPVPASIFRAYDIRGIVGEQLSDNVIRQIGQAIGSEALSKGINTLLLGFDGRLSSPQLSKALIDGLRSTGCNVVSLGMIPTPLLYFATHTTEFSSGVILTASHNPSNYNGIKIVFNRTCLADNELQDIRNRIEEDNLIVGEGNFSEIDIKPDYIKNVSSRINLKTPLKIVLDCGNAVPGEIAPLVFESIGCDVSCLFCDVDGNFPNHHPDPTVPENLEILAQEVIKQKADLGIALDGDGDRVGLVDNRGEIIDANRILMLLVKQIAPLYPGSPIVFDVKCSSKLADLITECGSVPIMHRSGHSFMKQKMQETGAPVGGEYAAHIFIQDRWFGFDDGMYAGARVLEILSTLEHSASKEFASLTTNISTPEIKVPVDEERKFELMQQILDSASFPGARMITLDGLRVEYEDGWGLIRASNTSPALLLRFEADTDQRLEDIKAAFKALIHSADKSLDVNF</sequence>
<keyword evidence="7 10" id="KW-0479">Metal-binding</keyword>
<dbReference type="CDD" id="cd03089">
    <property type="entry name" value="PMM_PGM"/>
    <property type="match status" value="1"/>
</dbReference>
<dbReference type="Proteomes" id="UP000218327">
    <property type="component" value="Unassembled WGS sequence"/>
</dbReference>
<dbReference type="InterPro" id="IPR016055">
    <property type="entry name" value="A-D-PHexomutase_a/b/a-I/II/III"/>
</dbReference>
<dbReference type="Pfam" id="PF00408">
    <property type="entry name" value="PGM_PMM_IV"/>
    <property type="match status" value="1"/>
</dbReference>
<evidence type="ECO:0000256" key="3">
    <source>
        <dbReference type="ARBA" id="ARBA00004699"/>
    </source>
</evidence>
<evidence type="ECO:0000256" key="5">
    <source>
        <dbReference type="ARBA" id="ARBA00012730"/>
    </source>
</evidence>
<evidence type="ECO:0000259" key="13">
    <source>
        <dbReference type="Pfam" id="PF02879"/>
    </source>
</evidence>
<dbReference type="SUPFAM" id="SSF55957">
    <property type="entry name" value="Phosphoglucomutase, C-terminal domain"/>
    <property type="match status" value="1"/>
</dbReference>
<dbReference type="GO" id="GO:0000287">
    <property type="term" value="F:magnesium ion binding"/>
    <property type="evidence" value="ECO:0007669"/>
    <property type="project" value="InterPro"/>
</dbReference>
<feature type="domain" description="Alpha-D-phosphohexomutase C-terminal" evidence="11">
    <location>
        <begin position="382"/>
        <end position="456"/>
    </location>
</feature>
<dbReference type="InterPro" id="IPR005841">
    <property type="entry name" value="Alpha-D-phosphohexomutase_SF"/>
</dbReference>
<comment type="pathway">
    <text evidence="3">Nucleotide-sugar biosynthesis; GDP-alpha-D-mannose biosynthesis; alpha-D-mannose 1-phosphate from D-fructose 6-phosphate: step 2/2.</text>
</comment>
<dbReference type="PANTHER" id="PTHR43771">
    <property type="entry name" value="PHOSPHOMANNOMUTASE"/>
    <property type="match status" value="1"/>
</dbReference>
<evidence type="ECO:0000313" key="16">
    <source>
        <dbReference type="Proteomes" id="UP000218327"/>
    </source>
</evidence>
<dbReference type="InterPro" id="IPR036900">
    <property type="entry name" value="A-D-PHexomutase_C_sf"/>
</dbReference>
<evidence type="ECO:0000256" key="6">
    <source>
        <dbReference type="ARBA" id="ARBA00022553"/>
    </source>
</evidence>
<comment type="cofactor">
    <cofactor evidence="2">
        <name>Mg(2+)</name>
        <dbReference type="ChEBI" id="CHEBI:18420"/>
    </cofactor>
</comment>
<keyword evidence="6" id="KW-0597">Phosphoprotein</keyword>
<dbReference type="PRINTS" id="PR00509">
    <property type="entry name" value="PGMPMM"/>
</dbReference>
<comment type="caution">
    <text evidence="15">The sequence shown here is derived from an EMBL/GenBank/DDBJ whole genome shotgun (WGS) entry which is preliminary data.</text>
</comment>
<dbReference type="InterPro" id="IPR005844">
    <property type="entry name" value="A-D-PHexomutase_a/b/a-I"/>
</dbReference>
<dbReference type="Gene3D" id="3.40.120.10">
    <property type="entry name" value="Alpha-D-Glucose-1,6-Bisphosphate, subunit A, domain 3"/>
    <property type="match status" value="3"/>
</dbReference>
<keyword evidence="9" id="KW-0413">Isomerase</keyword>
<dbReference type="Gene3D" id="3.30.310.50">
    <property type="entry name" value="Alpha-D-phosphohexomutase, C-terminal domain"/>
    <property type="match status" value="1"/>
</dbReference>
<dbReference type="EC" id="5.4.2.8" evidence="5"/>
<dbReference type="PANTHER" id="PTHR43771:SF2">
    <property type="entry name" value="PHOSPHOMANNOMUTASE_PHOSPHOGLUCOMUTASE"/>
    <property type="match status" value="1"/>
</dbReference>
<comment type="similarity">
    <text evidence="4 10">Belongs to the phosphohexose mutase family.</text>
</comment>
<evidence type="ECO:0000259" key="12">
    <source>
        <dbReference type="Pfam" id="PF02878"/>
    </source>
</evidence>
<dbReference type="GO" id="GO:0005975">
    <property type="term" value="P:carbohydrate metabolic process"/>
    <property type="evidence" value="ECO:0007669"/>
    <property type="project" value="InterPro"/>
</dbReference>
<accession>A0A2A5B136</accession>
<dbReference type="PROSITE" id="PS00710">
    <property type="entry name" value="PGM_PMM"/>
    <property type="match status" value="1"/>
</dbReference>
<evidence type="ECO:0000259" key="14">
    <source>
        <dbReference type="Pfam" id="PF02880"/>
    </source>
</evidence>
<dbReference type="Pfam" id="PF02880">
    <property type="entry name" value="PGM_PMM_III"/>
    <property type="match status" value="1"/>
</dbReference>
<dbReference type="InterPro" id="IPR005846">
    <property type="entry name" value="A-D-PHexomutase_a/b/a-III"/>
</dbReference>
<dbReference type="InterPro" id="IPR005843">
    <property type="entry name" value="A-D-PHexomutase_C"/>
</dbReference>
<dbReference type="Pfam" id="PF02879">
    <property type="entry name" value="PGM_PMM_II"/>
    <property type="match status" value="1"/>
</dbReference>
<feature type="domain" description="Alpha-D-phosphohexomutase alpha/beta/alpha" evidence="14">
    <location>
        <begin position="267"/>
        <end position="374"/>
    </location>
</feature>
<dbReference type="EMBL" id="NVVJ01000019">
    <property type="protein sequence ID" value="PCJ25185.1"/>
    <property type="molecule type" value="Genomic_DNA"/>
</dbReference>
<evidence type="ECO:0000313" key="15">
    <source>
        <dbReference type="EMBL" id="PCJ25185.1"/>
    </source>
</evidence>
<feature type="domain" description="Alpha-D-phosphohexomutase alpha/beta/alpha" evidence="12">
    <location>
        <begin position="20"/>
        <end position="148"/>
    </location>
</feature>
<dbReference type="GO" id="GO:0004615">
    <property type="term" value="F:phosphomannomutase activity"/>
    <property type="evidence" value="ECO:0007669"/>
    <property type="project" value="UniProtKB-EC"/>
</dbReference>
<evidence type="ECO:0000256" key="2">
    <source>
        <dbReference type="ARBA" id="ARBA00001946"/>
    </source>
</evidence>
<feature type="domain" description="Alpha-D-phosphohexomutase alpha/beta/alpha" evidence="13">
    <location>
        <begin position="165"/>
        <end position="262"/>
    </location>
</feature>
<keyword evidence="8 10" id="KW-0460">Magnesium</keyword>
<dbReference type="SUPFAM" id="SSF53738">
    <property type="entry name" value="Phosphoglucomutase, first 3 domains"/>
    <property type="match status" value="3"/>
</dbReference>
<protein>
    <recommendedName>
        <fullName evidence="5">phosphomannomutase</fullName>
        <ecNumber evidence="5">5.4.2.8</ecNumber>
    </recommendedName>
</protein>
<name>A0A2A5B136_9GAMM</name>
<evidence type="ECO:0000256" key="8">
    <source>
        <dbReference type="ARBA" id="ARBA00022842"/>
    </source>
</evidence>
<evidence type="ECO:0000256" key="1">
    <source>
        <dbReference type="ARBA" id="ARBA00000586"/>
    </source>
</evidence>
<organism evidence="15 16">
    <name type="scientific">SAR86 cluster bacterium</name>
    <dbReference type="NCBI Taxonomy" id="2030880"/>
    <lineage>
        <taxon>Bacteria</taxon>
        <taxon>Pseudomonadati</taxon>
        <taxon>Pseudomonadota</taxon>
        <taxon>Gammaproteobacteria</taxon>
        <taxon>SAR86 cluster</taxon>
    </lineage>
</organism>
<evidence type="ECO:0000256" key="7">
    <source>
        <dbReference type="ARBA" id="ARBA00022723"/>
    </source>
</evidence>
<evidence type="ECO:0000259" key="11">
    <source>
        <dbReference type="Pfam" id="PF00408"/>
    </source>
</evidence>
<dbReference type="AlphaFoldDB" id="A0A2A5B136"/>
<evidence type="ECO:0000256" key="4">
    <source>
        <dbReference type="ARBA" id="ARBA00010231"/>
    </source>
</evidence>
<comment type="catalytic activity">
    <reaction evidence="1">
        <text>alpha-D-mannose 1-phosphate = D-mannose 6-phosphate</text>
        <dbReference type="Rhea" id="RHEA:11140"/>
        <dbReference type="ChEBI" id="CHEBI:58409"/>
        <dbReference type="ChEBI" id="CHEBI:58735"/>
        <dbReference type="EC" id="5.4.2.8"/>
    </reaction>
</comment>
<dbReference type="InterPro" id="IPR005845">
    <property type="entry name" value="A-D-PHexomutase_a/b/a-II"/>
</dbReference>
<dbReference type="Pfam" id="PF02878">
    <property type="entry name" value="PGM_PMM_I"/>
    <property type="match status" value="1"/>
</dbReference>
<gene>
    <name evidence="15" type="ORF">COA96_07725</name>
</gene>